<proteinExistence type="inferred from homology"/>
<dbReference type="SUPFAM" id="SSF75005">
    <property type="entry name" value="Arabinanase/levansucrase/invertase"/>
    <property type="match status" value="1"/>
</dbReference>
<dbReference type="RefSeq" id="WP_253064912.1">
    <property type="nucleotide sequence ID" value="NZ_JAMXWM010000033.1"/>
</dbReference>
<dbReference type="InterPro" id="IPR000421">
    <property type="entry name" value="FA58C"/>
</dbReference>
<evidence type="ECO:0000313" key="8">
    <source>
        <dbReference type="Proteomes" id="UP001597399"/>
    </source>
</evidence>
<feature type="domain" description="F5/8 type C" evidence="6">
    <location>
        <begin position="372"/>
        <end position="492"/>
    </location>
</feature>
<keyword evidence="5" id="KW-0732">Signal</keyword>
<dbReference type="CDD" id="cd18822">
    <property type="entry name" value="GH43_CtGH43-like"/>
    <property type="match status" value="1"/>
</dbReference>
<dbReference type="SUPFAM" id="SSF49785">
    <property type="entry name" value="Galactose-binding domain-like"/>
    <property type="match status" value="1"/>
</dbReference>
<keyword evidence="2 4" id="KW-0378">Hydrolase</keyword>
<feature type="chain" id="PRO_5046991614" evidence="5">
    <location>
        <begin position="29"/>
        <end position="507"/>
    </location>
</feature>
<reference evidence="8" key="1">
    <citation type="journal article" date="2019" name="Int. J. Syst. Evol. Microbiol.">
        <title>The Global Catalogue of Microorganisms (GCM) 10K type strain sequencing project: providing services to taxonomists for standard genome sequencing and annotation.</title>
        <authorList>
            <consortium name="The Broad Institute Genomics Platform"/>
            <consortium name="The Broad Institute Genome Sequencing Center for Infectious Disease"/>
            <person name="Wu L."/>
            <person name="Ma J."/>
        </authorList>
    </citation>
    <scope>NUCLEOTIDE SEQUENCE [LARGE SCALE GENOMIC DNA]</scope>
    <source>
        <strain evidence="8">TISTR 2466</strain>
    </source>
</reference>
<gene>
    <name evidence="7" type="ORF">ACFSUE_21435</name>
</gene>
<evidence type="ECO:0000256" key="1">
    <source>
        <dbReference type="ARBA" id="ARBA00009865"/>
    </source>
</evidence>
<name>A0ABW5S910_9BACL</name>
<dbReference type="Gene3D" id="2.60.120.260">
    <property type="entry name" value="Galactose-binding domain-like"/>
    <property type="match status" value="1"/>
</dbReference>
<sequence>MKRNVLKKTSWVIVSILTLLLFTQPTDAATADSRTIKNGQEWFDTSGNLIQAHGGGFMKYGAYYYWVGEDKLTNSARFNGVNLYRSKDLKNWEFVHQILSMSANPNLTGKTVERPKLIYNEKTKMFVLWAHWENGENYSSSHLLVATSQAIGGDYKVIRNFRPGAGEVADPGVDPTYTGTDGNYGYGSRDFTVYNDTSNHAAYLISTQNSSVMRVYKLTDDYTNVDWKNSYPLFAGKKREAPALVKVGDYYFLFTSSQSGWYPNQAMVSFTKDISDPNGWSDMQPVGNNSTFYSQPTNIMEISRPNGENQYIYMGDRWNPSKLGSSQYIWLPLTFKGTNVTMNYVSTWQLTHTGKIKTSKDKLLSENKPVTGSEAKAGFSLNQANDGNYVQELGSWNPSSAYMPVNVPFEWQVDLQKNKKLSRIDISFVSYNGSETYAQFQIYGSNDRSQWTLLKDESQNKTTSFISDDISGTYRYVKIAVSRVVNAHNGNAASWAAGFTEVQVYGK</sequence>
<organism evidence="7 8">
    <name type="scientific">Sporolactobacillus shoreicorticis</name>
    <dbReference type="NCBI Taxonomy" id="1923877"/>
    <lineage>
        <taxon>Bacteria</taxon>
        <taxon>Bacillati</taxon>
        <taxon>Bacillota</taxon>
        <taxon>Bacilli</taxon>
        <taxon>Bacillales</taxon>
        <taxon>Sporolactobacillaceae</taxon>
        <taxon>Sporolactobacillus</taxon>
    </lineage>
</organism>
<dbReference type="EMBL" id="JBHUMQ010000061">
    <property type="protein sequence ID" value="MFD2696166.1"/>
    <property type="molecule type" value="Genomic_DNA"/>
</dbReference>
<dbReference type="Pfam" id="PF00754">
    <property type="entry name" value="F5_F8_type_C"/>
    <property type="match status" value="1"/>
</dbReference>
<keyword evidence="8" id="KW-1185">Reference proteome</keyword>
<comment type="similarity">
    <text evidence="1 4">Belongs to the glycosyl hydrolase 43 family.</text>
</comment>
<keyword evidence="3 4" id="KW-0326">Glycosidase</keyword>
<evidence type="ECO:0000256" key="4">
    <source>
        <dbReference type="RuleBase" id="RU361187"/>
    </source>
</evidence>
<accession>A0ABW5S910</accession>
<dbReference type="PANTHER" id="PTHR22925:SF3">
    <property type="entry name" value="GLYCOSYL HYDROLASE FAMILY PROTEIN 43"/>
    <property type="match status" value="1"/>
</dbReference>
<comment type="caution">
    <text evidence="7">The sequence shown here is derived from an EMBL/GenBank/DDBJ whole genome shotgun (WGS) entry which is preliminary data.</text>
</comment>
<evidence type="ECO:0000259" key="6">
    <source>
        <dbReference type="Pfam" id="PF00754"/>
    </source>
</evidence>
<dbReference type="PANTHER" id="PTHR22925">
    <property type="entry name" value="GLYCOSYL HYDROLASE 43 FAMILY MEMBER"/>
    <property type="match status" value="1"/>
</dbReference>
<dbReference type="Proteomes" id="UP001597399">
    <property type="component" value="Unassembled WGS sequence"/>
</dbReference>
<protein>
    <submittedName>
        <fullName evidence="7">Family 43 glycosylhydrolase</fullName>
    </submittedName>
</protein>
<dbReference type="InterPro" id="IPR023296">
    <property type="entry name" value="Glyco_hydro_beta-prop_sf"/>
</dbReference>
<evidence type="ECO:0000256" key="5">
    <source>
        <dbReference type="SAM" id="SignalP"/>
    </source>
</evidence>
<dbReference type="InterPro" id="IPR006710">
    <property type="entry name" value="Glyco_hydro_43"/>
</dbReference>
<feature type="signal peptide" evidence="5">
    <location>
        <begin position="1"/>
        <end position="28"/>
    </location>
</feature>
<dbReference type="InterPro" id="IPR008979">
    <property type="entry name" value="Galactose-bd-like_sf"/>
</dbReference>
<evidence type="ECO:0000256" key="2">
    <source>
        <dbReference type="ARBA" id="ARBA00022801"/>
    </source>
</evidence>
<evidence type="ECO:0000313" key="7">
    <source>
        <dbReference type="EMBL" id="MFD2696166.1"/>
    </source>
</evidence>
<dbReference type="Gene3D" id="2.115.10.20">
    <property type="entry name" value="Glycosyl hydrolase domain, family 43"/>
    <property type="match status" value="1"/>
</dbReference>
<evidence type="ECO:0000256" key="3">
    <source>
        <dbReference type="ARBA" id="ARBA00023295"/>
    </source>
</evidence>
<dbReference type="Pfam" id="PF04616">
    <property type="entry name" value="Glyco_hydro_43"/>
    <property type="match status" value="1"/>
</dbReference>